<dbReference type="PATRIC" id="fig|742737.3.peg.1605"/>
<dbReference type="SUPFAM" id="SSF51556">
    <property type="entry name" value="Metallo-dependent hydrolases"/>
    <property type="match status" value="1"/>
</dbReference>
<keyword evidence="3" id="KW-1185">Reference proteome</keyword>
<evidence type="ECO:0000259" key="1">
    <source>
        <dbReference type="Pfam" id="PF04909"/>
    </source>
</evidence>
<proteinExistence type="predicted"/>
<organism evidence="2 3">
    <name type="scientific">Hungatella hathewayi WAL-18680</name>
    <dbReference type="NCBI Taxonomy" id="742737"/>
    <lineage>
        <taxon>Bacteria</taxon>
        <taxon>Bacillati</taxon>
        <taxon>Bacillota</taxon>
        <taxon>Clostridia</taxon>
        <taxon>Lachnospirales</taxon>
        <taxon>Lachnospiraceae</taxon>
        <taxon>Hungatella</taxon>
    </lineage>
</organism>
<gene>
    <name evidence="2" type="ORF">HMPREF9473_01583</name>
</gene>
<dbReference type="InterPro" id="IPR032466">
    <property type="entry name" value="Metal_Hydrolase"/>
</dbReference>
<dbReference type="PANTHER" id="PTHR43383">
    <property type="entry name" value="NODULIN 6"/>
    <property type="match status" value="1"/>
</dbReference>
<dbReference type="HOGENOM" id="CLU_017290_4_0_9"/>
<evidence type="ECO:0000313" key="2">
    <source>
        <dbReference type="EMBL" id="EHI60452.1"/>
    </source>
</evidence>
<evidence type="ECO:0000313" key="3">
    <source>
        <dbReference type="Proteomes" id="UP000005384"/>
    </source>
</evidence>
<dbReference type="RefSeq" id="WP_006779569.1">
    <property type="nucleotide sequence ID" value="NZ_CP040506.1"/>
</dbReference>
<dbReference type="EMBL" id="ADLN01000020">
    <property type="protein sequence ID" value="EHI60452.1"/>
    <property type="molecule type" value="Genomic_DNA"/>
</dbReference>
<dbReference type="Proteomes" id="UP000005384">
    <property type="component" value="Unassembled WGS sequence"/>
</dbReference>
<sequence>MMEFQEFARIPVIDTHVHRVHPDRAPEFGNLGGGYIDGENQAYHGRQTLLYRMVMEELRKEFKMAEDVPVEEVEAERHRRYRADPQGYYRELIREQKVLMYCLEVGSPLGGARYSKEETDYFNASLPEGRRCSIVRIDRVLEEMLEAALLGNQTFEEFCGAFMDALHEEVEREQAVGLKSCAAYAGGLAVEIVSVEDAKRAYEAIRGNRGGASEKKRLSNYILMESVEVAKEYEIPIQIHTGAGGGNYIDIRTQNPIHLIDFLKDERVKNRVKIVLLHGGHPHEEDTSYLVAQFSNVYTDYSGTSYLCSLKGVERMAALLERAPLSKVMYGSDGVMFPEVSWFAYRHFQRQFYKLLGWMETEGYLTAGWAREVAEMVKYRNALECYTKIRIVEE</sequence>
<dbReference type="Pfam" id="PF04909">
    <property type="entry name" value="Amidohydro_2"/>
    <property type="match status" value="1"/>
</dbReference>
<dbReference type="Gene3D" id="3.20.20.140">
    <property type="entry name" value="Metal-dependent hydrolases"/>
    <property type="match status" value="1"/>
</dbReference>
<comment type="caution">
    <text evidence="2">The sequence shown here is derived from an EMBL/GenBank/DDBJ whole genome shotgun (WGS) entry which is preliminary data.</text>
</comment>
<dbReference type="AlphaFoldDB" id="G5IDK6"/>
<accession>G5IDK6</accession>
<dbReference type="InterPro" id="IPR006680">
    <property type="entry name" value="Amidohydro-rel"/>
</dbReference>
<dbReference type="GO" id="GO:0016787">
    <property type="term" value="F:hydrolase activity"/>
    <property type="evidence" value="ECO:0007669"/>
    <property type="project" value="InterPro"/>
</dbReference>
<reference evidence="2 3" key="1">
    <citation type="submission" date="2011-08" db="EMBL/GenBank/DDBJ databases">
        <title>The Genome Sequence of Clostridium hathewayi WAL-18680.</title>
        <authorList>
            <consortium name="The Broad Institute Genome Sequencing Platform"/>
            <person name="Earl A."/>
            <person name="Ward D."/>
            <person name="Feldgarden M."/>
            <person name="Gevers D."/>
            <person name="Finegold S.M."/>
            <person name="Summanen P.H."/>
            <person name="Molitoris D.R."/>
            <person name="Song M."/>
            <person name="Daigneault M."/>
            <person name="Allen-Vercoe E."/>
            <person name="Young S.K."/>
            <person name="Zeng Q."/>
            <person name="Gargeya S."/>
            <person name="Fitzgerald M."/>
            <person name="Haas B."/>
            <person name="Abouelleil A."/>
            <person name="Alvarado L."/>
            <person name="Arachchi H.M."/>
            <person name="Berlin A."/>
            <person name="Brown A."/>
            <person name="Chapman S.B."/>
            <person name="Chen Z."/>
            <person name="Dunbar C."/>
            <person name="Freedman E."/>
            <person name="Gearin G."/>
            <person name="Gellesch M."/>
            <person name="Goldberg J."/>
            <person name="Griggs A."/>
            <person name="Gujja S."/>
            <person name="Heiman D."/>
            <person name="Howarth C."/>
            <person name="Larson L."/>
            <person name="Lui A."/>
            <person name="MacDonald P.J.P."/>
            <person name="Montmayeur A."/>
            <person name="Murphy C."/>
            <person name="Neiman D."/>
            <person name="Pearson M."/>
            <person name="Priest M."/>
            <person name="Roberts A."/>
            <person name="Saif S."/>
            <person name="Shea T."/>
            <person name="Shenoy N."/>
            <person name="Sisk P."/>
            <person name="Stolte C."/>
            <person name="Sykes S."/>
            <person name="Wortman J."/>
            <person name="Nusbaum C."/>
            <person name="Birren B."/>
        </authorList>
    </citation>
    <scope>NUCLEOTIDE SEQUENCE [LARGE SCALE GENOMIC DNA]</scope>
    <source>
        <strain evidence="2 3">WAL-18680</strain>
    </source>
</reference>
<feature type="domain" description="Amidohydrolase-related" evidence="1">
    <location>
        <begin position="224"/>
        <end position="386"/>
    </location>
</feature>
<dbReference type="PANTHER" id="PTHR43383:SF2">
    <property type="entry name" value="AMIDOHYDROLASE 2 FAMILY PROTEIN"/>
    <property type="match status" value="1"/>
</dbReference>
<protein>
    <recommendedName>
        <fullName evidence="1">Amidohydrolase-related domain-containing protein</fullName>
    </recommendedName>
</protein>
<dbReference type="OrthoDB" id="8244441at2"/>
<name>G5IDK6_9FIRM</name>